<feature type="region of interest" description="Disordered" evidence="2">
    <location>
        <begin position="1"/>
        <end position="28"/>
    </location>
</feature>
<protein>
    <submittedName>
        <fullName evidence="4">N-acetylgalactosamine-6-sulfate sulfatase</fullName>
    </submittedName>
</protein>
<dbReference type="Gene3D" id="3.40.720.10">
    <property type="entry name" value="Alkaline Phosphatase, subunit A"/>
    <property type="match status" value="1"/>
</dbReference>
<accession>A6DUI6</accession>
<dbReference type="Pfam" id="PF16347">
    <property type="entry name" value="SGSH_C"/>
    <property type="match status" value="1"/>
</dbReference>
<dbReference type="PANTHER" id="PTHR42693">
    <property type="entry name" value="ARYLSULFATASE FAMILY MEMBER"/>
    <property type="match status" value="1"/>
</dbReference>
<feature type="domain" description="N-sulphoglucosamine sulphohydrolase C-terminal" evidence="3">
    <location>
        <begin position="53"/>
        <end position="189"/>
    </location>
</feature>
<comment type="similarity">
    <text evidence="1">Belongs to the sulfatase family.</text>
</comment>
<dbReference type="Proteomes" id="UP000004947">
    <property type="component" value="Unassembled WGS sequence"/>
</dbReference>
<sequence>SDQGPQRPNGIGMDATGPKSRNIIRKSRDGEIKKRKIVEKNMLGDTGPFKGNKGTCYDGGVRIPFIIRWPGKVKANYIDQENVISGLDWLPSVCRLAGIEKMPENIDGEDVSKVWLGDNYKREKPLFWQNNPGLGMRKGKWKYYLVLDNKRKIVGEELYDILNDPAEDENLSAQNPEIAKKLKQRLLAWKATLPKKVAKTGKYRHKYE</sequence>
<dbReference type="STRING" id="313628.LNTAR_06829"/>
<dbReference type="eggNOG" id="COG3119">
    <property type="taxonomic scope" value="Bacteria"/>
</dbReference>
<organism evidence="4 5">
    <name type="scientific">Lentisphaera araneosa HTCC2155</name>
    <dbReference type="NCBI Taxonomy" id="313628"/>
    <lineage>
        <taxon>Bacteria</taxon>
        <taxon>Pseudomonadati</taxon>
        <taxon>Lentisphaerota</taxon>
        <taxon>Lentisphaeria</taxon>
        <taxon>Lentisphaerales</taxon>
        <taxon>Lentisphaeraceae</taxon>
        <taxon>Lentisphaera</taxon>
    </lineage>
</organism>
<dbReference type="InterPro" id="IPR050738">
    <property type="entry name" value="Sulfatase"/>
</dbReference>
<gene>
    <name evidence="4" type="ORF">LNTAR_06829</name>
</gene>
<dbReference type="Gene3D" id="3.30.1120.10">
    <property type="match status" value="1"/>
</dbReference>
<comment type="caution">
    <text evidence="4">The sequence shown here is derived from an EMBL/GenBank/DDBJ whole genome shotgun (WGS) entry which is preliminary data.</text>
</comment>
<proteinExistence type="inferred from homology"/>
<reference evidence="4 5" key="1">
    <citation type="journal article" date="2010" name="J. Bacteriol.">
        <title>Genome sequence of Lentisphaera araneosa HTCC2155T, the type species of the order Lentisphaerales in the phylum Lentisphaerae.</title>
        <authorList>
            <person name="Thrash J.C."/>
            <person name="Cho J.C."/>
            <person name="Vergin K.L."/>
            <person name="Morris R.M."/>
            <person name="Giovannoni S.J."/>
        </authorList>
    </citation>
    <scope>NUCLEOTIDE SEQUENCE [LARGE SCALE GENOMIC DNA]</scope>
    <source>
        <strain evidence="4 5">HTCC2155</strain>
    </source>
</reference>
<dbReference type="GO" id="GO:0004065">
    <property type="term" value="F:arylsulfatase activity"/>
    <property type="evidence" value="ECO:0007669"/>
    <property type="project" value="TreeGrafter"/>
</dbReference>
<evidence type="ECO:0000256" key="1">
    <source>
        <dbReference type="ARBA" id="ARBA00008779"/>
    </source>
</evidence>
<evidence type="ECO:0000259" key="3">
    <source>
        <dbReference type="Pfam" id="PF16347"/>
    </source>
</evidence>
<dbReference type="InterPro" id="IPR032506">
    <property type="entry name" value="SGSH_C"/>
</dbReference>
<name>A6DUI6_9BACT</name>
<dbReference type="AlphaFoldDB" id="A6DUI6"/>
<keyword evidence="5" id="KW-1185">Reference proteome</keyword>
<evidence type="ECO:0000256" key="2">
    <source>
        <dbReference type="SAM" id="MobiDB-lite"/>
    </source>
</evidence>
<dbReference type="OrthoDB" id="9803751at2"/>
<dbReference type="InterPro" id="IPR017850">
    <property type="entry name" value="Alkaline_phosphatase_core_sf"/>
</dbReference>
<evidence type="ECO:0000313" key="5">
    <source>
        <dbReference type="Proteomes" id="UP000004947"/>
    </source>
</evidence>
<dbReference type="SUPFAM" id="SSF53649">
    <property type="entry name" value="Alkaline phosphatase-like"/>
    <property type="match status" value="1"/>
</dbReference>
<dbReference type="PANTHER" id="PTHR42693:SF33">
    <property type="entry name" value="ARYLSULFATASE"/>
    <property type="match status" value="1"/>
</dbReference>
<feature type="non-terminal residue" evidence="4">
    <location>
        <position position="1"/>
    </location>
</feature>
<dbReference type="RefSeq" id="WP_007281469.1">
    <property type="nucleotide sequence ID" value="NZ_ABCK01000062.1"/>
</dbReference>
<evidence type="ECO:0000313" key="4">
    <source>
        <dbReference type="EMBL" id="EDM24696.1"/>
    </source>
</evidence>
<dbReference type="EMBL" id="ABCK01000062">
    <property type="protein sequence ID" value="EDM24696.1"/>
    <property type="molecule type" value="Genomic_DNA"/>
</dbReference>